<dbReference type="Proteomes" id="UP000009236">
    <property type="component" value="Chromosome"/>
</dbReference>
<sequence length="73" mass="8159">MSQLGESSLLSRVHPSTHDVVAALRWALEHDLDALLDHRRHRFASVPARRAADARLVTRWRLAVGQVRADVAA</sequence>
<protein>
    <submittedName>
        <fullName evidence="1">Uncharacterized protein</fullName>
    </submittedName>
</protein>
<organism evidence="2">
    <name type="scientific">Isoptericola variabilis (strain 225)</name>
    <dbReference type="NCBI Taxonomy" id="743718"/>
    <lineage>
        <taxon>Bacteria</taxon>
        <taxon>Bacillati</taxon>
        <taxon>Actinomycetota</taxon>
        <taxon>Actinomycetes</taxon>
        <taxon>Micrococcales</taxon>
        <taxon>Promicromonosporaceae</taxon>
        <taxon>Isoptericola</taxon>
    </lineage>
</organism>
<dbReference type="AlphaFoldDB" id="F6FSC5"/>
<evidence type="ECO:0000313" key="2">
    <source>
        <dbReference type="Proteomes" id="UP000009236"/>
    </source>
</evidence>
<dbReference type="HOGENOM" id="CLU_2699758_0_0_11"/>
<accession>F6FSC5</accession>
<dbReference type="EMBL" id="CP002810">
    <property type="protein sequence ID" value="AEG43066.1"/>
    <property type="molecule type" value="Genomic_DNA"/>
</dbReference>
<gene>
    <name evidence="1" type="ordered locus">Isova_0262</name>
</gene>
<name>F6FSC5_ISOV2</name>
<keyword evidence="2" id="KW-1185">Reference proteome</keyword>
<proteinExistence type="predicted"/>
<dbReference type="KEGG" id="iva:Isova_0262"/>
<reference evidence="1 2" key="1">
    <citation type="submission" date="2011-05" db="EMBL/GenBank/DDBJ databases">
        <title>Complete sequence of Isoptericola variabilis 225.</title>
        <authorList>
            <consortium name="US DOE Joint Genome Institute"/>
            <person name="Lucas S."/>
            <person name="Han J."/>
            <person name="Lapidus A."/>
            <person name="Cheng J.-F."/>
            <person name="Goodwin L."/>
            <person name="Pitluck S."/>
            <person name="Peters L."/>
            <person name="Mikhailova N."/>
            <person name="Zeytun A."/>
            <person name="Han C."/>
            <person name="Tapia R."/>
            <person name="Land M."/>
            <person name="Hauser L."/>
            <person name="Kyrpides N."/>
            <person name="Ivanova N."/>
            <person name="Pagani I."/>
            <person name="Siebers A."/>
            <person name="Allgaier M."/>
            <person name="Thelen M."/>
            <person name="Hugenholtz P."/>
            <person name="Gladden J."/>
            <person name="Woyke T."/>
        </authorList>
    </citation>
    <scope>NUCLEOTIDE SEQUENCE [LARGE SCALE GENOMIC DNA]</scope>
    <source>
        <strain evidence="2">225</strain>
    </source>
</reference>
<evidence type="ECO:0000313" key="1">
    <source>
        <dbReference type="EMBL" id="AEG43066.1"/>
    </source>
</evidence>